<evidence type="ECO:0000256" key="8">
    <source>
        <dbReference type="ARBA" id="ARBA00038435"/>
    </source>
</evidence>
<gene>
    <name evidence="11" type="ORF">BBG48_007260</name>
</gene>
<dbReference type="InterPro" id="IPR018461">
    <property type="entry name" value="Na/H_Antiport_NhaC-like_C"/>
</dbReference>
<dbReference type="GO" id="GO:0005886">
    <property type="term" value="C:plasma membrane"/>
    <property type="evidence" value="ECO:0007669"/>
    <property type="project" value="UniProtKB-SubCell"/>
</dbReference>
<evidence type="ECO:0000256" key="3">
    <source>
        <dbReference type="ARBA" id="ARBA00022449"/>
    </source>
</evidence>
<keyword evidence="4" id="KW-1003">Cell membrane</keyword>
<protein>
    <submittedName>
        <fullName evidence="11">Sodium:proton antiporter</fullName>
    </submittedName>
</protein>
<keyword evidence="5 9" id="KW-0812">Transmembrane</keyword>
<feature type="transmembrane region" description="Helical" evidence="9">
    <location>
        <begin position="405"/>
        <end position="424"/>
    </location>
</feature>
<evidence type="ECO:0000256" key="9">
    <source>
        <dbReference type="SAM" id="Phobius"/>
    </source>
</evidence>
<evidence type="ECO:0000256" key="7">
    <source>
        <dbReference type="ARBA" id="ARBA00023136"/>
    </source>
</evidence>
<evidence type="ECO:0000256" key="4">
    <source>
        <dbReference type="ARBA" id="ARBA00022475"/>
    </source>
</evidence>
<dbReference type="RefSeq" id="WP_068913315.1">
    <property type="nucleotide sequence ID" value="NZ_MBEW02000015.1"/>
</dbReference>
<evidence type="ECO:0000256" key="2">
    <source>
        <dbReference type="ARBA" id="ARBA00022448"/>
    </source>
</evidence>
<sequence>METLTLFLFCFVLILFISLGFPIVVALFTGLVIFFIYGFYQHFSFAQILQMCIDGIKEAGNIIITMLIIGILTAMWRASGTISMIIVYAGYFIKPSIFLFMSFLLNCIVSFLLGTSFGTAATMGVICATMASTMDIPVVLAGGAVLSGVFFGDRCSPLSTSAILVSEVTHSDLYVNIKNMFKTAIVPFVVTSLLFLVIGFVTPHKSINMDLRVIFGKEFNLAWFLLIPAVLILGLSAFRVKVKCAMIASIFSAIPICLFFQHIGIVELCKIALFGFKASNGEVGKMLNGGGLLSMINVVFVLCISSSYSGFFQKTQLLSKLKAGIKRLSEKITNFGALVATSFLASAIACNQTLAIILTNQLCKDLEKDNSKMAINLENSVVMIAGLIPWSIAGAVPLASIGAPLSSLFFGFYLYLIPLWRLIVELFNKNKKNNLE</sequence>
<name>A0A371IKH4_9FIRM</name>
<dbReference type="PANTHER" id="PTHR33451">
    <property type="entry name" value="MALATE-2H(+)/NA(+)-LACTATE ANTIPORTER"/>
    <property type="match status" value="1"/>
</dbReference>
<feature type="transmembrane region" description="Helical" evidence="9">
    <location>
        <begin position="332"/>
        <end position="359"/>
    </location>
</feature>
<dbReference type="AlphaFoldDB" id="A0A371IKH4"/>
<evidence type="ECO:0000256" key="1">
    <source>
        <dbReference type="ARBA" id="ARBA00004651"/>
    </source>
</evidence>
<accession>A0A371IKH4</accession>
<feature type="domain" description="Na+/H+ antiporter NhaC-like C-terminal" evidence="10">
    <location>
        <begin position="148"/>
        <end position="401"/>
    </location>
</feature>
<evidence type="ECO:0000259" key="10">
    <source>
        <dbReference type="Pfam" id="PF03553"/>
    </source>
</evidence>
<feature type="transmembrane region" description="Helical" evidence="9">
    <location>
        <begin position="290"/>
        <end position="312"/>
    </location>
</feature>
<comment type="caution">
    <text evidence="11">The sequence shown here is derived from an EMBL/GenBank/DDBJ whole genome shotgun (WGS) entry which is preliminary data.</text>
</comment>
<feature type="transmembrane region" description="Helical" evidence="9">
    <location>
        <begin position="6"/>
        <end position="39"/>
    </location>
</feature>
<evidence type="ECO:0000313" key="12">
    <source>
        <dbReference type="Proteomes" id="UP000093352"/>
    </source>
</evidence>
<reference evidence="11 12" key="1">
    <citation type="journal article" date="2016" name="Genome Announc.">
        <title>Draft Genome Sequence of Criibacterium bergeronii gen. nov., sp. nov., Strain CCRI-22567T, Isolated from a Vaginal Sample from a Woman with Bacterial Vaginosis.</title>
        <authorList>
            <person name="Maheux A.F."/>
            <person name="Berube E."/>
            <person name="Boudreau D.K."/>
            <person name="Raymond F."/>
            <person name="Corbeil J."/>
            <person name="Roy P.H."/>
            <person name="Boissinot M."/>
            <person name="Omar R.F."/>
        </authorList>
    </citation>
    <scope>NUCLEOTIDE SEQUENCE [LARGE SCALE GENOMIC DNA]</scope>
    <source>
        <strain evidence="11 12">CCRI-22567</strain>
    </source>
</reference>
<evidence type="ECO:0000256" key="5">
    <source>
        <dbReference type="ARBA" id="ARBA00022692"/>
    </source>
</evidence>
<feature type="transmembrane region" description="Helical" evidence="9">
    <location>
        <begin position="221"/>
        <end position="240"/>
    </location>
</feature>
<comment type="similarity">
    <text evidence="8">Belongs to the NhaC Na(+)/H(+) (TC 2.A.35) antiporter family.</text>
</comment>
<evidence type="ECO:0000256" key="6">
    <source>
        <dbReference type="ARBA" id="ARBA00022989"/>
    </source>
</evidence>
<keyword evidence="7 9" id="KW-0472">Membrane</keyword>
<feature type="transmembrane region" description="Helical" evidence="9">
    <location>
        <begin position="180"/>
        <end position="201"/>
    </location>
</feature>
<keyword evidence="6 9" id="KW-1133">Transmembrane helix</keyword>
<feature type="transmembrane region" description="Helical" evidence="9">
    <location>
        <begin position="59"/>
        <end position="79"/>
    </location>
</feature>
<dbReference type="GO" id="GO:0015297">
    <property type="term" value="F:antiporter activity"/>
    <property type="evidence" value="ECO:0007669"/>
    <property type="project" value="UniProtKB-KW"/>
</dbReference>
<keyword evidence="3" id="KW-0050">Antiport</keyword>
<proteinExistence type="inferred from homology"/>
<keyword evidence="12" id="KW-1185">Reference proteome</keyword>
<organism evidence="11 12">
    <name type="scientific">Criibacterium bergeronii</name>
    <dbReference type="NCBI Taxonomy" id="1871336"/>
    <lineage>
        <taxon>Bacteria</taxon>
        <taxon>Bacillati</taxon>
        <taxon>Bacillota</taxon>
        <taxon>Clostridia</taxon>
        <taxon>Peptostreptococcales</taxon>
        <taxon>Filifactoraceae</taxon>
        <taxon>Criibacterium</taxon>
    </lineage>
</organism>
<evidence type="ECO:0000313" key="11">
    <source>
        <dbReference type="EMBL" id="RDY20995.1"/>
    </source>
</evidence>
<feature type="transmembrane region" description="Helical" evidence="9">
    <location>
        <begin position="246"/>
        <end position="269"/>
    </location>
</feature>
<dbReference type="STRING" id="1871336.BBG48_10205"/>
<dbReference type="Proteomes" id="UP000093352">
    <property type="component" value="Unassembled WGS sequence"/>
</dbReference>
<comment type="subcellular location">
    <subcellularLocation>
        <location evidence="1">Cell membrane</location>
        <topology evidence="1">Multi-pass membrane protein</topology>
    </subcellularLocation>
</comment>
<keyword evidence="2" id="KW-0813">Transport</keyword>
<dbReference type="Pfam" id="PF03553">
    <property type="entry name" value="Na_H_antiporter"/>
    <property type="match status" value="1"/>
</dbReference>
<feature type="transmembrane region" description="Helical" evidence="9">
    <location>
        <begin position="380"/>
        <end position="399"/>
    </location>
</feature>
<dbReference type="PANTHER" id="PTHR33451:SF3">
    <property type="entry name" value="MALATE-2H(+)_NA(+)-LACTATE ANTIPORTER"/>
    <property type="match status" value="1"/>
</dbReference>
<dbReference type="InterPro" id="IPR052180">
    <property type="entry name" value="NhaC_Na-H+_Antiporter"/>
</dbReference>
<feature type="transmembrane region" description="Helical" evidence="9">
    <location>
        <begin position="85"/>
        <end position="113"/>
    </location>
</feature>
<dbReference type="EMBL" id="MBEW02000015">
    <property type="protein sequence ID" value="RDY20995.1"/>
    <property type="molecule type" value="Genomic_DNA"/>
</dbReference>